<organism evidence="2 3">
    <name type="scientific">Rubroshorea leprosula</name>
    <dbReference type="NCBI Taxonomy" id="152421"/>
    <lineage>
        <taxon>Eukaryota</taxon>
        <taxon>Viridiplantae</taxon>
        <taxon>Streptophyta</taxon>
        <taxon>Embryophyta</taxon>
        <taxon>Tracheophyta</taxon>
        <taxon>Spermatophyta</taxon>
        <taxon>Magnoliopsida</taxon>
        <taxon>eudicotyledons</taxon>
        <taxon>Gunneridae</taxon>
        <taxon>Pentapetalae</taxon>
        <taxon>rosids</taxon>
        <taxon>malvids</taxon>
        <taxon>Malvales</taxon>
        <taxon>Dipterocarpaceae</taxon>
        <taxon>Rubroshorea</taxon>
    </lineage>
</organism>
<evidence type="ECO:0000313" key="2">
    <source>
        <dbReference type="EMBL" id="GKV22542.1"/>
    </source>
</evidence>
<reference evidence="2 3" key="1">
    <citation type="journal article" date="2021" name="Commun. Biol.">
        <title>The genome of Shorea leprosula (Dipterocarpaceae) highlights the ecological relevance of drought in aseasonal tropical rainforests.</title>
        <authorList>
            <person name="Ng K.K.S."/>
            <person name="Kobayashi M.J."/>
            <person name="Fawcett J.A."/>
            <person name="Hatakeyama M."/>
            <person name="Paape T."/>
            <person name="Ng C.H."/>
            <person name="Ang C.C."/>
            <person name="Tnah L.H."/>
            <person name="Lee C.T."/>
            <person name="Nishiyama T."/>
            <person name="Sese J."/>
            <person name="O'Brien M.J."/>
            <person name="Copetti D."/>
            <person name="Mohd Noor M.I."/>
            <person name="Ong R.C."/>
            <person name="Putra M."/>
            <person name="Sireger I.Z."/>
            <person name="Indrioko S."/>
            <person name="Kosugi Y."/>
            <person name="Izuno A."/>
            <person name="Isagi Y."/>
            <person name="Lee S.L."/>
            <person name="Shimizu K.K."/>
        </authorList>
    </citation>
    <scope>NUCLEOTIDE SEQUENCE [LARGE SCALE GENOMIC DNA]</scope>
    <source>
        <strain evidence="2">214</strain>
    </source>
</reference>
<keyword evidence="3" id="KW-1185">Reference proteome</keyword>
<feature type="compositionally biased region" description="Basic and acidic residues" evidence="1">
    <location>
        <begin position="16"/>
        <end position="26"/>
    </location>
</feature>
<proteinExistence type="predicted"/>
<sequence>MIVAMNRENVPQCDKPGNEEKSSREFKNPWKDYNLAALDL</sequence>
<accession>A0AAV5KD67</accession>
<dbReference type="Proteomes" id="UP001054252">
    <property type="component" value="Unassembled WGS sequence"/>
</dbReference>
<feature type="region of interest" description="Disordered" evidence="1">
    <location>
        <begin position="1"/>
        <end position="26"/>
    </location>
</feature>
<dbReference type="EMBL" id="BPVZ01000060">
    <property type="protein sequence ID" value="GKV22542.1"/>
    <property type="molecule type" value="Genomic_DNA"/>
</dbReference>
<comment type="caution">
    <text evidence="2">The sequence shown here is derived from an EMBL/GenBank/DDBJ whole genome shotgun (WGS) entry which is preliminary data.</text>
</comment>
<dbReference type="AlphaFoldDB" id="A0AAV5KD67"/>
<evidence type="ECO:0000256" key="1">
    <source>
        <dbReference type="SAM" id="MobiDB-lite"/>
    </source>
</evidence>
<evidence type="ECO:0000313" key="3">
    <source>
        <dbReference type="Proteomes" id="UP001054252"/>
    </source>
</evidence>
<gene>
    <name evidence="2" type="ORF">SLEP1_g32404</name>
</gene>
<protein>
    <submittedName>
        <fullName evidence="2">Uncharacterized protein</fullName>
    </submittedName>
</protein>
<name>A0AAV5KD67_9ROSI</name>